<gene>
    <name evidence="3" type="ORF">FA045_00875</name>
</gene>
<organism evidence="3 4">
    <name type="scientific">Pedobacter cryotolerans</name>
    <dbReference type="NCBI Taxonomy" id="2571270"/>
    <lineage>
        <taxon>Bacteria</taxon>
        <taxon>Pseudomonadati</taxon>
        <taxon>Bacteroidota</taxon>
        <taxon>Sphingobacteriia</taxon>
        <taxon>Sphingobacteriales</taxon>
        <taxon>Sphingobacteriaceae</taxon>
        <taxon>Pedobacter</taxon>
    </lineage>
</organism>
<keyword evidence="2" id="KW-1133">Transmembrane helix</keyword>
<sequence length="441" mass="49222">MKPTEHKTPLERELIAHIRESLVEHEESYQLGAWEKFNAPEKKRRPFFVPFLQGAAAILIIGLITFLIVNKKSNSLDTVTSNIKTEQTEIEQNPLENVIKIEQKPIISKSTITSNDDPKEQTLKNQNSRISSSNQSLTIAQNQTVLGTQETVAATNLPVQKQAVNTNKVEIIEPYKPVEKHVENVLSNPTQESVTVTKVETQKTNIIDFLESETKNNIAKKEKEKTDKNNNRFTLGLVVAPSFGNVKRLNMGYGVSVDYQLSDKFALNSGLAYNQMAAAKGVINNGQSDMASVSAIAKSSSTKSLESIEERVTGIDIPLEIKYNVSKNLYANVGVSAFAVINQKRNNTFLEERIVQQSAGLSSANSFSSVLVTQRVTENQTVTETQDYSYLGFYNLSFGYKKKISKNNSFAIEPFLKLPMREVKTENLRLIGTGVKLKFDF</sequence>
<proteinExistence type="predicted"/>
<evidence type="ECO:0000313" key="4">
    <source>
        <dbReference type="Proteomes" id="UP000310477"/>
    </source>
</evidence>
<evidence type="ECO:0000256" key="2">
    <source>
        <dbReference type="SAM" id="Phobius"/>
    </source>
</evidence>
<reference evidence="3 4" key="1">
    <citation type="submission" date="2019-04" db="EMBL/GenBank/DDBJ databases">
        <title>Pedobacter sp. AR-2-6 sp. nov., isolated from Arctic soil.</title>
        <authorList>
            <person name="Dahal R.H."/>
            <person name="Kim D.-U."/>
        </authorList>
    </citation>
    <scope>NUCLEOTIDE SEQUENCE [LARGE SCALE GENOMIC DNA]</scope>
    <source>
        <strain evidence="3 4">AR-2-6</strain>
    </source>
</reference>
<dbReference type="Proteomes" id="UP000310477">
    <property type="component" value="Unassembled WGS sequence"/>
</dbReference>
<keyword evidence="2" id="KW-0812">Transmembrane</keyword>
<dbReference type="RefSeq" id="WP_136873484.1">
    <property type="nucleotide sequence ID" value="NZ_SWBO01000001.1"/>
</dbReference>
<feature type="compositionally biased region" description="Low complexity" evidence="1">
    <location>
        <begin position="125"/>
        <end position="135"/>
    </location>
</feature>
<dbReference type="AlphaFoldDB" id="A0A4V5NYB9"/>
<feature type="region of interest" description="Disordered" evidence="1">
    <location>
        <begin position="109"/>
        <end position="135"/>
    </location>
</feature>
<evidence type="ECO:0000313" key="3">
    <source>
        <dbReference type="EMBL" id="TKC03154.1"/>
    </source>
</evidence>
<keyword evidence="2" id="KW-0472">Membrane</keyword>
<comment type="caution">
    <text evidence="3">The sequence shown here is derived from an EMBL/GenBank/DDBJ whole genome shotgun (WGS) entry which is preliminary data.</text>
</comment>
<name>A0A4V5NYB9_9SPHI</name>
<feature type="transmembrane region" description="Helical" evidence="2">
    <location>
        <begin position="47"/>
        <end position="69"/>
    </location>
</feature>
<accession>A0A4V5NYB9</accession>
<protein>
    <submittedName>
        <fullName evidence="3">PorT family protein</fullName>
    </submittedName>
</protein>
<keyword evidence="4" id="KW-1185">Reference proteome</keyword>
<dbReference type="EMBL" id="SWBO01000001">
    <property type="protein sequence ID" value="TKC03154.1"/>
    <property type="molecule type" value="Genomic_DNA"/>
</dbReference>
<evidence type="ECO:0000256" key="1">
    <source>
        <dbReference type="SAM" id="MobiDB-lite"/>
    </source>
</evidence>
<dbReference type="OrthoDB" id="1419682at2"/>